<gene>
    <name evidence="6" type="primary">mtlD</name>
    <name evidence="6" type="ORF">NCTC10166_00469</name>
</gene>
<dbReference type="PANTHER" id="PTHR30524:SF0">
    <property type="entry name" value="ALTRONATE OXIDOREDUCTASE-RELATED"/>
    <property type="match status" value="1"/>
</dbReference>
<sequence>MKKNKVIHFGAGNIGRGLVAYIYQQNNYEIYFVDTNLDIVNKLNLEKKYKINYFNQKKFNLIKNFKALHISETTEILKLINEMDIISTSIGAENLHHLKPLFQKANFKNNTKIICFENGFKISDKFKEILNLKNKNIDFINSVIDRIIPLSTKQNQILDVQSEKYFNVVLEQKNNFQLNKVQLTQNIDFFIIKKLIFVNAIHTTLGIVAAAKKYKYIHNAFKNKKIIFFIKNFIKAIISVFEKEFNANTKELQKYSNQNLKRFKTKEFNDLNIRLIRNLNSKFALNERFGIIFSLFQKYKIDNYYFKYIFENIYKIKNLNDEFFANFFKENNVTFFKEDIIKKFLVVFNRWWFGYLVRKRGSFFVEFKWIWK</sequence>
<evidence type="ECO:0000259" key="4">
    <source>
        <dbReference type="Pfam" id="PF01232"/>
    </source>
</evidence>
<dbReference type="InterPro" id="IPR013118">
    <property type="entry name" value="Mannitol_DH_C"/>
</dbReference>
<proteinExistence type="predicted"/>
<dbReference type="GO" id="GO:0019592">
    <property type="term" value="P:mannitol catabolic process"/>
    <property type="evidence" value="ECO:0007669"/>
    <property type="project" value="TreeGrafter"/>
</dbReference>
<dbReference type="OrthoDB" id="271711at2"/>
<dbReference type="RefSeq" id="WP_129719876.1">
    <property type="nucleotide sequence ID" value="NZ_LR214951.1"/>
</dbReference>
<dbReference type="EMBL" id="LR214951">
    <property type="protein sequence ID" value="VEU59491.1"/>
    <property type="molecule type" value="Genomic_DNA"/>
</dbReference>
<keyword evidence="2" id="KW-0520">NAD</keyword>
<dbReference type="Gene3D" id="1.10.1040.10">
    <property type="entry name" value="N-(1-d-carboxylethyl)-l-norvaline Dehydrogenase, domain 2"/>
    <property type="match status" value="1"/>
</dbReference>
<feature type="domain" description="Mannitol dehydrogenase C-terminal" evidence="5">
    <location>
        <begin position="186"/>
        <end position="284"/>
    </location>
</feature>
<dbReference type="NCBIfam" id="NF002651">
    <property type="entry name" value="PRK02318.2-4"/>
    <property type="match status" value="1"/>
</dbReference>
<dbReference type="EC" id="1.1.1.17" evidence="6"/>
<reference evidence="6 7" key="1">
    <citation type="submission" date="2019-01" db="EMBL/GenBank/DDBJ databases">
        <authorList>
            <consortium name="Pathogen Informatics"/>
        </authorList>
    </citation>
    <scope>NUCLEOTIDE SEQUENCE [LARGE SCALE GENOMIC DNA]</scope>
    <source>
        <strain evidence="6 7">NCTC10166</strain>
    </source>
</reference>
<dbReference type="GO" id="GO:0008926">
    <property type="term" value="F:mannitol-1-phosphate 5-dehydrogenase activity"/>
    <property type="evidence" value="ECO:0007669"/>
    <property type="project" value="UniProtKB-EC"/>
</dbReference>
<feature type="domain" description="Mannitol dehydrogenase N-terminal" evidence="4">
    <location>
        <begin position="5"/>
        <end position="180"/>
    </location>
</feature>
<evidence type="ECO:0000313" key="7">
    <source>
        <dbReference type="Proteomes" id="UP000289440"/>
    </source>
</evidence>
<dbReference type="GO" id="GO:0005829">
    <property type="term" value="C:cytosol"/>
    <property type="evidence" value="ECO:0007669"/>
    <property type="project" value="TreeGrafter"/>
</dbReference>
<keyword evidence="7" id="KW-1185">Reference proteome</keyword>
<dbReference type="SUPFAM" id="SSF48179">
    <property type="entry name" value="6-phosphogluconate dehydrogenase C-terminal domain-like"/>
    <property type="match status" value="1"/>
</dbReference>
<organism evidence="6 7">
    <name type="scientific">Mesomycoplasma neurolyticum</name>
    <dbReference type="NCBI Taxonomy" id="2120"/>
    <lineage>
        <taxon>Bacteria</taxon>
        <taxon>Bacillati</taxon>
        <taxon>Mycoplasmatota</taxon>
        <taxon>Mycoplasmoidales</taxon>
        <taxon>Metamycoplasmataceae</taxon>
        <taxon>Mesomycoplasma</taxon>
    </lineage>
</organism>
<evidence type="ECO:0000259" key="5">
    <source>
        <dbReference type="Pfam" id="PF08125"/>
    </source>
</evidence>
<keyword evidence="1 6" id="KW-0560">Oxidoreductase</keyword>
<evidence type="ECO:0000256" key="3">
    <source>
        <dbReference type="ARBA" id="ARBA00048615"/>
    </source>
</evidence>
<evidence type="ECO:0000313" key="6">
    <source>
        <dbReference type="EMBL" id="VEU59491.1"/>
    </source>
</evidence>
<dbReference type="AlphaFoldDB" id="A0A449A5F0"/>
<dbReference type="InterPro" id="IPR013131">
    <property type="entry name" value="Mannitol_DH_N"/>
</dbReference>
<dbReference type="SUPFAM" id="SSF51735">
    <property type="entry name" value="NAD(P)-binding Rossmann-fold domains"/>
    <property type="match status" value="1"/>
</dbReference>
<dbReference type="Gene3D" id="3.40.50.720">
    <property type="entry name" value="NAD(P)-binding Rossmann-like Domain"/>
    <property type="match status" value="1"/>
</dbReference>
<dbReference type="Pfam" id="PF01232">
    <property type="entry name" value="Mannitol_dh"/>
    <property type="match status" value="1"/>
</dbReference>
<accession>A0A449A5F0</accession>
<dbReference type="PRINTS" id="PR00084">
    <property type="entry name" value="MTLDHDRGNASE"/>
</dbReference>
<evidence type="ECO:0000256" key="2">
    <source>
        <dbReference type="ARBA" id="ARBA00023027"/>
    </source>
</evidence>
<dbReference type="Pfam" id="PF08125">
    <property type="entry name" value="Mannitol_dh_C"/>
    <property type="match status" value="1"/>
</dbReference>
<evidence type="ECO:0000256" key="1">
    <source>
        <dbReference type="ARBA" id="ARBA00023002"/>
    </source>
</evidence>
<dbReference type="InterPro" id="IPR013328">
    <property type="entry name" value="6PGD_dom2"/>
</dbReference>
<dbReference type="Proteomes" id="UP000289440">
    <property type="component" value="Chromosome"/>
</dbReference>
<dbReference type="KEGG" id="mnu:NCTC10166_00469"/>
<protein>
    <submittedName>
        <fullName evidence="6">Mannitol-1-phosphate 5-dehydrogenase</fullName>
        <ecNumber evidence="6">1.1.1.17</ecNumber>
    </submittedName>
</protein>
<comment type="catalytic activity">
    <reaction evidence="3">
        <text>D-mannitol 1-phosphate + NAD(+) = beta-D-fructose 6-phosphate + NADH + H(+)</text>
        <dbReference type="Rhea" id="RHEA:19661"/>
        <dbReference type="ChEBI" id="CHEBI:15378"/>
        <dbReference type="ChEBI" id="CHEBI:57540"/>
        <dbReference type="ChEBI" id="CHEBI:57634"/>
        <dbReference type="ChEBI" id="CHEBI:57945"/>
        <dbReference type="ChEBI" id="CHEBI:61381"/>
        <dbReference type="EC" id="1.1.1.17"/>
    </reaction>
</comment>
<dbReference type="PANTHER" id="PTHR30524">
    <property type="entry name" value="MANNITOL-1-PHOSPHATE 5-DEHYDROGENASE"/>
    <property type="match status" value="1"/>
</dbReference>
<name>A0A449A5F0_9BACT</name>
<dbReference type="InterPro" id="IPR008927">
    <property type="entry name" value="6-PGluconate_DH-like_C_sf"/>
</dbReference>
<dbReference type="InterPro" id="IPR000669">
    <property type="entry name" value="Mannitol_DH"/>
</dbReference>
<dbReference type="InterPro" id="IPR036291">
    <property type="entry name" value="NAD(P)-bd_dom_sf"/>
</dbReference>